<dbReference type="AlphaFoldDB" id="A0A915B652"/>
<proteinExistence type="predicted"/>
<sequence length="71" mass="7664">GSCDGSAKGSGEVDEGKDGKGSYKRLNHCIHKCVGGSNCHVIAVPSLLHKSIEYWRACLHQDELGECQVKH</sequence>
<organism evidence="2 3">
    <name type="scientific">Parascaris univalens</name>
    <name type="common">Nematode worm</name>
    <dbReference type="NCBI Taxonomy" id="6257"/>
    <lineage>
        <taxon>Eukaryota</taxon>
        <taxon>Metazoa</taxon>
        <taxon>Ecdysozoa</taxon>
        <taxon>Nematoda</taxon>
        <taxon>Chromadorea</taxon>
        <taxon>Rhabditida</taxon>
        <taxon>Spirurina</taxon>
        <taxon>Ascaridomorpha</taxon>
        <taxon>Ascaridoidea</taxon>
        <taxon>Ascarididae</taxon>
        <taxon>Parascaris</taxon>
    </lineage>
</organism>
<name>A0A915B652_PARUN</name>
<dbReference type="WBParaSite" id="PgR026_g070_t01">
    <property type="protein sequence ID" value="PgR026_g070_t01"/>
    <property type="gene ID" value="PgR026_g070"/>
</dbReference>
<reference evidence="3" key="1">
    <citation type="submission" date="2022-11" db="UniProtKB">
        <authorList>
            <consortium name="WormBaseParasite"/>
        </authorList>
    </citation>
    <scope>IDENTIFICATION</scope>
</reference>
<evidence type="ECO:0000313" key="2">
    <source>
        <dbReference type="Proteomes" id="UP000887569"/>
    </source>
</evidence>
<evidence type="ECO:0000256" key="1">
    <source>
        <dbReference type="SAM" id="MobiDB-lite"/>
    </source>
</evidence>
<accession>A0A915B652</accession>
<dbReference type="Proteomes" id="UP000887569">
    <property type="component" value="Unplaced"/>
</dbReference>
<protein>
    <submittedName>
        <fullName evidence="3">Apple domain-containing protein</fullName>
    </submittedName>
</protein>
<evidence type="ECO:0000313" key="3">
    <source>
        <dbReference type="WBParaSite" id="PgR026_g070_t01"/>
    </source>
</evidence>
<keyword evidence="2" id="KW-1185">Reference proteome</keyword>
<feature type="region of interest" description="Disordered" evidence="1">
    <location>
        <begin position="1"/>
        <end position="23"/>
    </location>
</feature>